<dbReference type="Proteomes" id="UP000887565">
    <property type="component" value="Unplaced"/>
</dbReference>
<feature type="chain" id="PRO_5037455841" evidence="1">
    <location>
        <begin position="31"/>
        <end position="159"/>
    </location>
</feature>
<accession>A0A915JLF0</accession>
<organism evidence="2 3">
    <name type="scientific">Romanomermis culicivorax</name>
    <name type="common">Nematode worm</name>
    <dbReference type="NCBI Taxonomy" id="13658"/>
    <lineage>
        <taxon>Eukaryota</taxon>
        <taxon>Metazoa</taxon>
        <taxon>Ecdysozoa</taxon>
        <taxon>Nematoda</taxon>
        <taxon>Enoplea</taxon>
        <taxon>Dorylaimia</taxon>
        <taxon>Mermithida</taxon>
        <taxon>Mermithoidea</taxon>
        <taxon>Mermithidae</taxon>
        <taxon>Romanomermis</taxon>
    </lineage>
</organism>
<feature type="signal peptide" evidence="1">
    <location>
        <begin position="1"/>
        <end position="30"/>
    </location>
</feature>
<evidence type="ECO:0000313" key="3">
    <source>
        <dbReference type="WBParaSite" id="nRc.2.0.1.t27024-RA"/>
    </source>
</evidence>
<sequence length="159" mass="17643">MQRCINGCAFGCVSALIRNCVLSGATVCDADDDKIEGGGAWALNEDALFVVEIAGIGMTTLRPCTTTKFLKEFAAVPWTNKSRSNLNIFSQEKPSKFQRIDKITYQMNDSEAPGNYASWECDVERQASIKSAFVDLNSGYLYPSRKWTAPRLPHPSIHR</sequence>
<protein>
    <submittedName>
        <fullName evidence="3">Uncharacterized protein</fullName>
    </submittedName>
</protein>
<dbReference type="WBParaSite" id="nRc.2.0.1.t27024-RA">
    <property type="protein sequence ID" value="nRc.2.0.1.t27024-RA"/>
    <property type="gene ID" value="nRc.2.0.1.g27024"/>
</dbReference>
<evidence type="ECO:0000313" key="2">
    <source>
        <dbReference type="Proteomes" id="UP000887565"/>
    </source>
</evidence>
<dbReference type="AlphaFoldDB" id="A0A915JLF0"/>
<keyword evidence="2" id="KW-1185">Reference proteome</keyword>
<keyword evidence="1" id="KW-0732">Signal</keyword>
<reference evidence="3" key="1">
    <citation type="submission" date="2022-11" db="UniProtKB">
        <authorList>
            <consortium name="WormBaseParasite"/>
        </authorList>
    </citation>
    <scope>IDENTIFICATION</scope>
</reference>
<name>A0A915JLF0_ROMCU</name>
<evidence type="ECO:0000256" key="1">
    <source>
        <dbReference type="SAM" id="SignalP"/>
    </source>
</evidence>
<proteinExistence type="predicted"/>